<feature type="transmembrane region" description="Helical" evidence="1">
    <location>
        <begin position="146"/>
        <end position="165"/>
    </location>
</feature>
<feature type="transmembrane region" description="Helical" evidence="1">
    <location>
        <begin position="119"/>
        <end position="140"/>
    </location>
</feature>
<feature type="transmembrane region" description="Helical" evidence="1">
    <location>
        <begin position="250"/>
        <end position="271"/>
    </location>
</feature>
<proteinExistence type="predicted"/>
<reference evidence="2" key="1">
    <citation type="journal article" date="2020" name="Stud. Mycol.">
        <title>101 Dothideomycetes genomes: a test case for predicting lifestyles and emergence of pathogens.</title>
        <authorList>
            <person name="Haridas S."/>
            <person name="Albert R."/>
            <person name="Binder M."/>
            <person name="Bloem J."/>
            <person name="Labutti K."/>
            <person name="Salamov A."/>
            <person name="Andreopoulos B."/>
            <person name="Baker S."/>
            <person name="Barry K."/>
            <person name="Bills G."/>
            <person name="Bluhm B."/>
            <person name="Cannon C."/>
            <person name="Castanera R."/>
            <person name="Culley D."/>
            <person name="Daum C."/>
            <person name="Ezra D."/>
            <person name="Gonzalez J."/>
            <person name="Henrissat B."/>
            <person name="Kuo A."/>
            <person name="Liang C."/>
            <person name="Lipzen A."/>
            <person name="Lutzoni F."/>
            <person name="Magnuson J."/>
            <person name="Mondo S."/>
            <person name="Nolan M."/>
            <person name="Ohm R."/>
            <person name="Pangilinan J."/>
            <person name="Park H.-J."/>
            <person name="Ramirez L."/>
            <person name="Alfaro M."/>
            <person name="Sun H."/>
            <person name="Tritt A."/>
            <person name="Yoshinaga Y."/>
            <person name="Zwiers L.-H."/>
            <person name="Turgeon B."/>
            <person name="Goodwin S."/>
            <person name="Spatafora J."/>
            <person name="Crous P."/>
            <person name="Grigoriev I."/>
        </authorList>
    </citation>
    <scope>NUCLEOTIDE SEQUENCE</scope>
    <source>
        <strain evidence="2">CBS 269.34</strain>
    </source>
</reference>
<accession>A0A6A6QDC0</accession>
<organism evidence="2 3">
    <name type="scientific">Lophium mytilinum</name>
    <dbReference type="NCBI Taxonomy" id="390894"/>
    <lineage>
        <taxon>Eukaryota</taxon>
        <taxon>Fungi</taxon>
        <taxon>Dikarya</taxon>
        <taxon>Ascomycota</taxon>
        <taxon>Pezizomycotina</taxon>
        <taxon>Dothideomycetes</taxon>
        <taxon>Pleosporomycetidae</taxon>
        <taxon>Mytilinidiales</taxon>
        <taxon>Mytilinidiaceae</taxon>
        <taxon>Lophium</taxon>
    </lineage>
</organism>
<dbReference type="AlphaFoldDB" id="A0A6A6QDC0"/>
<keyword evidence="1" id="KW-0812">Transmembrane</keyword>
<protein>
    <submittedName>
        <fullName evidence="2">Uncharacterized protein</fullName>
    </submittedName>
</protein>
<dbReference type="EMBL" id="MU004198">
    <property type="protein sequence ID" value="KAF2489663.1"/>
    <property type="molecule type" value="Genomic_DNA"/>
</dbReference>
<keyword evidence="1" id="KW-1133">Transmembrane helix</keyword>
<evidence type="ECO:0000256" key="1">
    <source>
        <dbReference type="SAM" id="Phobius"/>
    </source>
</evidence>
<sequence length="390" mass="43183">MHWVTGGLHNFQLDIVGFLAILGEGSVLANAQVSTLSKWIFLPRLLPAPQALLRPSRPSKLEPHPGRVTGVFSGNDRPSINHIGNIVCDGNSMDDYSVRCVTVTRVSPKQAKSKTVGPLTGILFLGASLSSILLAVSIYWGDGMSLLATALLSLLSSLIGWGNHWKLHLPKRMEKSGNVPRGDVVIRYPKGSFLVVKCEEDVARELYFAPESIEYTLSHAPAYRMLSLLGTLMLMGGVIALANAEPRLQIVWAGFYMLLNAAYWTVAALPAKLHWDTSCFKVTMEALSDSDKDVKGYPSKNTTFTQALWKVIVLTRNANWARRGEAAPDTKAWRAWMNDAQFTAQDVKEAEIQVADGIKTWQVPVWNAQERLRELLDEQRAEEEKGVEEV</sequence>
<name>A0A6A6QDC0_9PEZI</name>
<dbReference type="Proteomes" id="UP000799750">
    <property type="component" value="Unassembled WGS sequence"/>
</dbReference>
<gene>
    <name evidence="2" type="ORF">BU16DRAFT_494953</name>
</gene>
<evidence type="ECO:0000313" key="2">
    <source>
        <dbReference type="EMBL" id="KAF2489663.1"/>
    </source>
</evidence>
<keyword evidence="3" id="KW-1185">Reference proteome</keyword>
<keyword evidence="1" id="KW-0472">Membrane</keyword>
<evidence type="ECO:0000313" key="3">
    <source>
        <dbReference type="Proteomes" id="UP000799750"/>
    </source>
</evidence>
<feature type="transmembrane region" description="Helical" evidence="1">
    <location>
        <begin position="225"/>
        <end position="244"/>
    </location>
</feature>
<dbReference type="OrthoDB" id="5412502at2759"/>